<protein>
    <submittedName>
        <fullName evidence="1">Cytosine/adenosine deaminase-related metal-dependent hydrolase</fullName>
    </submittedName>
</protein>
<dbReference type="SUPFAM" id="SSF51556">
    <property type="entry name" value="Metallo-dependent hydrolases"/>
    <property type="match status" value="1"/>
</dbReference>
<dbReference type="Proteomes" id="UP000587367">
    <property type="component" value="Unassembled WGS sequence"/>
</dbReference>
<evidence type="ECO:0000313" key="2">
    <source>
        <dbReference type="Proteomes" id="UP000587367"/>
    </source>
</evidence>
<dbReference type="EMBL" id="JACHKS010000001">
    <property type="protein sequence ID" value="MBB6331324.1"/>
    <property type="molecule type" value="Genomic_DNA"/>
</dbReference>
<proteinExistence type="predicted"/>
<dbReference type="NCBIfam" id="NF005312">
    <property type="entry name" value="PRK06846.1"/>
    <property type="match status" value="1"/>
</dbReference>
<keyword evidence="2" id="KW-1185">Reference proteome</keyword>
<accession>A0ABR6Q429</accession>
<keyword evidence="1" id="KW-0378">Hydrolase</keyword>
<comment type="caution">
    <text evidence="1">The sequence shown here is derived from an EMBL/GenBank/DDBJ whole genome shotgun (WGS) entry which is preliminary data.</text>
</comment>
<sequence length="412" mass="45688">MQFPYQLTAKGKYSLKNVRLETGFEYENEEVTGTKTDLFSIEIEDGKIKAVKPNDPASEAIDAKGYLMLPAFRDMHIHLDKTLYGLPWQALSPKRRTVKDMIAYEQKIIPELLKTSISRAEQLISLQQHYGTHFARTHFNIDTTSGLKSLEHLEQALENKKDSFKAELVAFPQHGVYYTESAPLMKEAAQLKSVGFIGGLDPLSIDGSIEKVMDFTVQLALDHNKGIDIHLHEVGESGMKTINYLIDKAIENPALQGKTFVSHAFALAHLSPKETEQIAERLAAGKVGIASSVPFKGTVMPIPTLKKYGVNVLIGNDNVQDYWSTFGSGSMLQKANLIAELYGYATEYALSRALQFATQSIVPLDEKGKQQWPKAGDEAAIVLTDASCSAEAVSRMSEIKALMNDGNLFWRN</sequence>
<dbReference type="PANTHER" id="PTHR32027:SF9">
    <property type="entry name" value="BLL3847 PROTEIN"/>
    <property type="match status" value="1"/>
</dbReference>
<reference evidence="1 2" key="1">
    <citation type="submission" date="2020-08" db="EMBL/GenBank/DDBJ databases">
        <title>Functional genomics of gut bacteria from endangered species of beetles.</title>
        <authorList>
            <person name="Carlos-Shanley C."/>
        </authorList>
    </citation>
    <scope>NUCLEOTIDE SEQUENCE [LARGE SCALE GENOMIC DNA]</scope>
    <source>
        <strain evidence="1 2">S00068</strain>
    </source>
</reference>
<dbReference type="PANTHER" id="PTHR32027">
    <property type="entry name" value="CYTOSINE DEAMINASE"/>
    <property type="match status" value="1"/>
</dbReference>
<dbReference type="SUPFAM" id="SSF51338">
    <property type="entry name" value="Composite domain of metallo-dependent hydrolases"/>
    <property type="match status" value="1"/>
</dbReference>
<name>A0ABR6Q429_9FLAO</name>
<organism evidence="1 2">
    <name type="scientific">Chryseobacterium sediminis</name>
    <dbReference type="NCBI Taxonomy" id="1679494"/>
    <lineage>
        <taxon>Bacteria</taxon>
        <taxon>Pseudomonadati</taxon>
        <taxon>Bacteroidota</taxon>
        <taxon>Flavobacteriia</taxon>
        <taxon>Flavobacteriales</taxon>
        <taxon>Weeksellaceae</taxon>
        <taxon>Chryseobacterium group</taxon>
        <taxon>Chryseobacterium</taxon>
    </lineage>
</organism>
<dbReference type="Gene3D" id="3.20.20.140">
    <property type="entry name" value="Metal-dependent hydrolases"/>
    <property type="match status" value="1"/>
</dbReference>
<evidence type="ECO:0000313" key="1">
    <source>
        <dbReference type="EMBL" id="MBB6331324.1"/>
    </source>
</evidence>
<dbReference type="GO" id="GO:0016787">
    <property type="term" value="F:hydrolase activity"/>
    <property type="evidence" value="ECO:0007669"/>
    <property type="project" value="UniProtKB-KW"/>
</dbReference>
<dbReference type="InterPro" id="IPR032466">
    <property type="entry name" value="Metal_Hydrolase"/>
</dbReference>
<dbReference type="InterPro" id="IPR011059">
    <property type="entry name" value="Metal-dep_hydrolase_composite"/>
</dbReference>
<dbReference type="InterPro" id="IPR052349">
    <property type="entry name" value="Metallo-hydrolase_Enzymes"/>
</dbReference>
<dbReference type="CDD" id="cd01293">
    <property type="entry name" value="Bact_CD"/>
    <property type="match status" value="1"/>
</dbReference>
<dbReference type="Gene3D" id="2.30.40.10">
    <property type="entry name" value="Urease, subunit C, domain 1"/>
    <property type="match status" value="1"/>
</dbReference>
<dbReference type="RefSeq" id="WP_184556443.1">
    <property type="nucleotide sequence ID" value="NZ_JACHKS010000001.1"/>
</dbReference>
<gene>
    <name evidence="1" type="ORF">HNP24_002274</name>
</gene>